<evidence type="ECO:0000313" key="2">
    <source>
        <dbReference type="EMBL" id="KAF2814414.1"/>
    </source>
</evidence>
<dbReference type="RefSeq" id="XP_033581378.1">
    <property type="nucleotide sequence ID" value="XM_033713568.1"/>
</dbReference>
<evidence type="ECO:0000259" key="1">
    <source>
        <dbReference type="Pfam" id="PF24969"/>
    </source>
</evidence>
<dbReference type="Pfam" id="PF24969">
    <property type="entry name" value="LRR_15"/>
    <property type="match status" value="1"/>
</dbReference>
<protein>
    <recommendedName>
        <fullName evidence="1">Leucine-rich repeat domain-containing protein</fullName>
    </recommendedName>
</protein>
<gene>
    <name evidence="2 4" type="ORF">BDZ99DRAFT_237030</name>
</gene>
<name>A0A6A6Z294_9PEZI</name>
<organism evidence="2">
    <name type="scientific">Mytilinidion resinicola</name>
    <dbReference type="NCBI Taxonomy" id="574789"/>
    <lineage>
        <taxon>Eukaryota</taxon>
        <taxon>Fungi</taxon>
        <taxon>Dikarya</taxon>
        <taxon>Ascomycota</taxon>
        <taxon>Pezizomycotina</taxon>
        <taxon>Dothideomycetes</taxon>
        <taxon>Pleosporomycetidae</taxon>
        <taxon>Mytilinidiales</taxon>
        <taxon>Mytilinidiaceae</taxon>
        <taxon>Mytilinidion</taxon>
    </lineage>
</organism>
<sequence length="436" mass="50226">MVVRRTRSSITSLWKFFRTIMGRENITKKVRTLHIRNWTFGLVHGRSRFVFPEDGWEVELVRDAIRMAGIEHLERDVMEALRKSDPRPLMALMLTRLAELTTLYVHLPETEIFLAAVLKKTLEGQQDESHNGHLPLQRLEEVHLTSAWNYRKDWRARDNYELRLDHLWPVLQLPSLRKVSLFDFEPLGASARFGNSTRTSGIKDLTIVHHNDSQLTAADALALLAFPKALTRLSIYLNDCNVPQEKPRQLSNADLWTNLRPHRNSLERLDFYRDCTACSPPLHSPANSYFESLRAFTRLKSLCVQAEALLGGYCEDDLAPFRLKDTLPPNLESLTIYGDEGLSTNKTLGEQLQEVVRSADFPRLNRVVLETTSDGIDCYTYPAAPPHEEVERVCRERGVQFKTMKTSSLTRGGIGLRYYRYVKKKTRREMISQTAK</sequence>
<dbReference type="EMBL" id="MU003695">
    <property type="protein sequence ID" value="KAF2814414.1"/>
    <property type="molecule type" value="Genomic_DNA"/>
</dbReference>
<dbReference type="InterPro" id="IPR056867">
    <property type="entry name" value="LRR_15"/>
</dbReference>
<proteinExistence type="predicted"/>
<evidence type="ECO:0000313" key="3">
    <source>
        <dbReference type="Proteomes" id="UP000504636"/>
    </source>
</evidence>
<dbReference type="GeneID" id="54454461"/>
<evidence type="ECO:0000313" key="4">
    <source>
        <dbReference type="RefSeq" id="XP_033581378.1"/>
    </source>
</evidence>
<reference evidence="4" key="3">
    <citation type="submission" date="2025-04" db="UniProtKB">
        <authorList>
            <consortium name="RefSeq"/>
        </authorList>
    </citation>
    <scope>IDENTIFICATION</scope>
    <source>
        <strain evidence="4">CBS 304.34</strain>
    </source>
</reference>
<dbReference type="OrthoDB" id="3934872at2759"/>
<reference evidence="4" key="2">
    <citation type="submission" date="2020-04" db="EMBL/GenBank/DDBJ databases">
        <authorList>
            <consortium name="NCBI Genome Project"/>
        </authorList>
    </citation>
    <scope>NUCLEOTIDE SEQUENCE</scope>
    <source>
        <strain evidence="4">CBS 304.34</strain>
    </source>
</reference>
<dbReference type="AlphaFoldDB" id="A0A6A6Z294"/>
<accession>A0A6A6Z294</accession>
<feature type="domain" description="Leucine-rich repeat" evidence="1">
    <location>
        <begin position="77"/>
        <end position="368"/>
    </location>
</feature>
<keyword evidence="3" id="KW-1185">Reference proteome</keyword>
<reference evidence="2 4" key="1">
    <citation type="journal article" date="2020" name="Stud. Mycol.">
        <title>101 Dothideomycetes genomes: a test case for predicting lifestyles and emergence of pathogens.</title>
        <authorList>
            <person name="Haridas S."/>
            <person name="Albert R."/>
            <person name="Binder M."/>
            <person name="Bloem J."/>
            <person name="Labutti K."/>
            <person name="Salamov A."/>
            <person name="Andreopoulos B."/>
            <person name="Baker S."/>
            <person name="Barry K."/>
            <person name="Bills G."/>
            <person name="Bluhm B."/>
            <person name="Cannon C."/>
            <person name="Castanera R."/>
            <person name="Culley D."/>
            <person name="Daum C."/>
            <person name="Ezra D."/>
            <person name="Gonzalez J."/>
            <person name="Henrissat B."/>
            <person name="Kuo A."/>
            <person name="Liang C."/>
            <person name="Lipzen A."/>
            <person name="Lutzoni F."/>
            <person name="Magnuson J."/>
            <person name="Mondo S."/>
            <person name="Nolan M."/>
            <person name="Ohm R."/>
            <person name="Pangilinan J."/>
            <person name="Park H.-J."/>
            <person name="Ramirez L."/>
            <person name="Alfaro M."/>
            <person name="Sun H."/>
            <person name="Tritt A."/>
            <person name="Yoshinaga Y."/>
            <person name="Zwiers L.-H."/>
            <person name="Turgeon B."/>
            <person name="Goodwin S."/>
            <person name="Spatafora J."/>
            <person name="Crous P."/>
            <person name="Grigoriev I."/>
        </authorList>
    </citation>
    <scope>NUCLEOTIDE SEQUENCE</scope>
    <source>
        <strain evidence="2 4">CBS 304.34</strain>
    </source>
</reference>
<dbReference type="Proteomes" id="UP000504636">
    <property type="component" value="Unplaced"/>
</dbReference>